<accession>A0A699TVS5</accession>
<reference evidence="1" key="1">
    <citation type="journal article" date="2019" name="Sci. Rep.">
        <title>Draft genome of Tanacetum cinerariifolium, the natural source of mosquito coil.</title>
        <authorList>
            <person name="Yamashiro T."/>
            <person name="Shiraishi A."/>
            <person name="Satake H."/>
            <person name="Nakayama K."/>
        </authorList>
    </citation>
    <scope>NUCLEOTIDE SEQUENCE</scope>
</reference>
<comment type="caution">
    <text evidence="1">The sequence shown here is derived from an EMBL/GenBank/DDBJ whole genome shotgun (WGS) entry which is preliminary data.</text>
</comment>
<dbReference type="AlphaFoldDB" id="A0A699TVS5"/>
<sequence length="109" mass="12091">MYLTLLEGRSILSLEGSLSGDRDVEKNDKWSCIYAVGSQEYQMVGLDITSADVGMLDKFDRGLQTNVHVFVDFYYAMGRSITVIVATGAFIKAVPNQRFQHTLLCVGFG</sequence>
<proteinExistence type="predicted"/>
<gene>
    <name evidence="1" type="ORF">Tci_885145</name>
</gene>
<evidence type="ECO:0000313" key="1">
    <source>
        <dbReference type="EMBL" id="GFD13176.1"/>
    </source>
</evidence>
<organism evidence="1">
    <name type="scientific">Tanacetum cinerariifolium</name>
    <name type="common">Dalmatian daisy</name>
    <name type="synonym">Chrysanthemum cinerariifolium</name>
    <dbReference type="NCBI Taxonomy" id="118510"/>
    <lineage>
        <taxon>Eukaryota</taxon>
        <taxon>Viridiplantae</taxon>
        <taxon>Streptophyta</taxon>
        <taxon>Embryophyta</taxon>
        <taxon>Tracheophyta</taxon>
        <taxon>Spermatophyta</taxon>
        <taxon>Magnoliopsida</taxon>
        <taxon>eudicotyledons</taxon>
        <taxon>Gunneridae</taxon>
        <taxon>Pentapetalae</taxon>
        <taxon>asterids</taxon>
        <taxon>campanulids</taxon>
        <taxon>Asterales</taxon>
        <taxon>Asteraceae</taxon>
        <taxon>Asteroideae</taxon>
        <taxon>Anthemideae</taxon>
        <taxon>Anthemidinae</taxon>
        <taxon>Tanacetum</taxon>
    </lineage>
</organism>
<protein>
    <submittedName>
        <fullName evidence="1">Zinc finger, CCHC-type</fullName>
    </submittedName>
</protein>
<dbReference type="EMBL" id="BKCJ011270692">
    <property type="protein sequence ID" value="GFD13176.1"/>
    <property type="molecule type" value="Genomic_DNA"/>
</dbReference>
<name>A0A699TVS5_TANCI</name>